<dbReference type="InterPro" id="IPR008318">
    <property type="entry name" value="UCP030820"/>
</dbReference>
<organism evidence="1 2">
    <name type="scientific">Seongchinamella sediminis</name>
    <dbReference type="NCBI Taxonomy" id="2283635"/>
    <lineage>
        <taxon>Bacteria</taxon>
        <taxon>Pseudomonadati</taxon>
        <taxon>Pseudomonadota</taxon>
        <taxon>Gammaproteobacteria</taxon>
        <taxon>Cellvibrionales</taxon>
        <taxon>Halieaceae</taxon>
        <taxon>Seongchinamella</taxon>
    </lineage>
</organism>
<dbReference type="Pfam" id="PF06073">
    <property type="entry name" value="DUF934"/>
    <property type="match status" value="1"/>
</dbReference>
<keyword evidence="2" id="KW-1185">Reference proteome</keyword>
<dbReference type="EMBL" id="QRAN01000004">
    <property type="protein sequence ID" value="RLQ22940.1"/>
    <property type="molecule type" value="Genomic_DNA"/>
</dbReference>
<reference evidence="1 2" key="1">
    <citation type="submission" date="2018-07" db="EMBL/GenBank/DDBJ databases">
        <title>Halioglobus sp. genome submission.</title>
        <authorList>
            <person name="Ye M.-Q."/>
            <person name="Du Z.-J."/>
        </authorList>
    </citation>
    <scope>NUCLEOTIDE SEQUENCE [LARGE SCALE GENOMIC DNA]</scope>
    <source>
        <strain evidence="1 2">U0301</strain>
    </source>
</reference>
<evidence type="ECO:0000313" key="2">
    <source>
        <dbReference type="Proteomes" id="UP000265509"/>
    </source>
</evidence>
<accession>A0A3L7E2F9</accession>
<proteinExistence type="predicted"/>
<dbReference type="OrthoDB" id="9800421at2"/>
<dbReference type="PIRSF" id="PIRSF030820">
    <property type="entry name" value="UCP030820"/>
    <property type="match status" value="1"/>
</dbReference>
<evidence type="ECO:0000313" key="1">
    <source>
        <dbReference type="EMBL" id="RLQ22940.1"/>
    </source>
</evidence>
<protein>
    <submittedName>
        <fullName evidence="1">DUF934 domain-containing protein</fullName>
    </submittedName>
</protein>
<dbReference type="AlphaFoldDB" id="A0A3L7E2F9"/>
<sequence>MPLLIKNGAIVEDHGPEVLDLEQWLQCQDRAHRAVVLEPGETLAPLLEHIEEIPLVLVNFPTFTDGRGFSYGRELRERGYKGELRAVGHFIRDQLTYLSRCGFDAFQFDDESDLEDALDSLADFSEYYQASVNQPQPLFRRRA</sequence>
<name>A0A3L7E2F9_9GAMM</name>
<dbReference type="Proteomes" id="UP000265509">
    <property type="component" value="Unassembled WGS sequence"/>
</dbReference>
<comment type="caution">
    <text evidence="1">The sequence shown here is derived from an EMBL/GenBank/DDBJ whole genome shotgun (WGS) entry which is preliminary data.</text>
</comment>
<dbReference type="RefSeq" id="WP_117953246.1">
    <property type="nucleotide sequence ID" value="NZ_QRAN01000004.1"/>
</dbReference>
<gene>
    <name evidence="1" type="ORF">DWB85_05725</name>
</gene>